<evidence type="ECO:0000313" key="3">
    <source>
        <dbReference type="Proteomes" id="UP001597326"/>
    </source>
</evidence>
<comment type="caution">
    <text evidence="2">The sequence shown here is derived from an EMBL/GenBank/DDBJ whole genome shotgun (WGS) entry which is preliminary data.</text>
</comment>
<proteinExistence type="predicted"/>
<sequence length="283" mass="29270">MAAAVLSGVFLVLGVLAYGFAGANLHAGSRDERGALRSRTWWSGTVLQAAGFLFTLAARRTLPLMVVQVCANVGLGITAAIQHATGARRLGWRDALALVALLLGLAILGPTTVPGPAVAIRPAHELLMAGCALICLVGLALPLPPALLGVLAGVGFSFGAIGARLVIGDAAHPLWRFWELPASTWLVGLLTGVGIVLGQVQMTRGLARSSATTVLGPMYLVETLLPSLVGVTLMGELPRAGMMPLTVIGILVALAGALWLLRLEPEAAQPHQPRSPHEQLGVV</sequence>
<accession>A0ABW4RV05</accession>
<feature type="transmembrane region" description="Helical" evidence="1">
    <location>
        <begin position="214"/>
        <end position="235"/>
    </location>
</feature>
<keyword evidence="1" id="KW-0812">Transmembrane</keyword>
<dbReference type="EMBL" id="JBHUFZ010000008">
    <property type="protein sequence ID" value="MFD1889233.1"/>
    <property type="molecule type" value="Genomic_DNA"/>
</dbReference>
<feature type="transmembrane region" description="Helical" evidence="1">
    <location>
        <begin position="119"/>
        <end position="139"/>
    </location>
</feature>
<dbReference type="PANTHER" id="PTHR40761">
    <property type="entry name" value="CONSERVED INTEGRAL MEMBRANE ALANINE VALINE AND LEUCINE RICH PROTEIN-RELATED"/>
    <property type="match status" value="1"/>
</dbReference>
<dbReference type="Proteomes" id="UP001597326">
    <property type="component" value="Unassembled WGS sequence"/>
</dbReference>
<keyword evidence="3" id="KW-1185">Reference proteome</keyword>
<protein>
    <recommendedName>
        <fullName evidence="4">DMT family transporter</fullName>
    </recommendedName>
</protein>
<feature type="transmembrane region" description="Helical" evidence="1">
    <location>
        <begin position="146"/>
        <end position="167"/>
    </location>
</feature>
<name>A0ABW4RV05_9ACTN</name>
<feature type="transmembrane region" description="Helical" evidence="1">
    <location>
        <begin position="95"/>
        <end position="113"/>
    </location>
</feature>
<organism evidence="2 3">
    <name type="scientific">Luteococcus peritonei</name>
    <dbReference type="NCBI Taxonomy" id="88874"/>
    <lineage>
        <taxon>Bacteria</taxon>
        <taxon>Bacillati</taxon>
        <taxon>Actinomycetota</taxon>
        <taxon>Actinomycetes</taxon>
        <taxon>Propionibacteriales</taxon>
        <taxon>Propionibacteriaceae</taxon>
        <taxon>Luteococcus</taxon>
    </lineage>
</organism>
<evidence type="ECO:0000256" key="1">
    <source>
        <dbReference type="SAM" id="Phobius"/>
    </source>
</evidence>
<feature type="transmembrane region" description="Helical" evidence="1">
    <location>
        <begin position="182"/>
        <end position="202"/>
    </location>
</feature>
<keyword evidence="1" id="KW-1133">Transmembrane helix</keyword>
<feature type="transmembrane region" description="Helical" evidence="1">
    <location>
        <begin position="241"/>
        <end position="261"/>
    </location>
</feature>
<gene>
    <name evidence="2" type="ORF">ACFSCS_03400</name>
</gene>
<evidence type="ECO:0000313" key="2">
    <source>
        <dbReference type="EMBL" id="MFD1889233.1"/>
    </source>
</evidence>
<feature type="transmembrane region" description="Helical" evidence="1">
    <location>
        <begin position="41"/>
        <end position="58"/>
    </location>
</feature>
<reference evidence="3" key="1">
    <citation type="journal article" date="2019" name="Int. J. Syst. Evol. Microbiol.">
        <title>The Global Catalogue of Microorganisms (GCM) 10K type strain sequencing project: providing services to taxonomists for standard genome sequencing and annotation.</title>
        <authorList>
            <consortium name="The Broad Institute Genomics Platform"/>
            <consortium name="The Broad Institute Genome Sequencing Center for Infectious Disease"/>
            <person name="Wu L."/>
            <person name="Ma J."/>
        </authorList>
    </citation>
    <scope>NUCLEOTIDE SEQUENCE [LARGE SCALE GENOMIC DNA]</scope>
    <source>
        <strain evidence="3">CAIM 431</strain>
    </source>
</reference>
<dbReference type="RefSeq" id="WP_343872223.1">
    <property type="nucleotide sequence ID" value="NZ_BAAAIX010000007.1"/>
</dbReference>
<dbReference type="PANTHER" id="PTHR40761:SF1">
    <property type="entry name" value="CONSERVED INTEGRAL MEMBRANE ALANINE VALINE AND LEUCINE RICH PROTEIN-RELATED"/>
    <property type="match status" value="1"/>
</dbReference>
<evidence type="ECO:0008006" key="4">
    <source>
        <dbReference type="Google" id="ProtNLM"/>
    </source>
</evidence>
<keyword evidence="1" id="KW-0472">Membrane</keyword>